<dbReference type="Gene3D" id="2.60.120.260">
    <property type="entry name" value="Galactose-binding domain-like"/>
    <property type="match status" value="1"/>
</dbReference>
<comment type="caution">
    <text evidence="3">The sequence shown here is derived from an EMBL/GenBank/DDBJ whole genome shotgun (WGS) entry which is preliminary data.</text>
</comment>
<feature type="domain" description="F5/8 type C" evidence="1">
    <location>
        <begin position="193"/>
        <end position="303"/>
    </location>
</feature>
<dbReference type="InterPro" id="IPR013783">
    <property type="entry name" value="Ig-like_fold"/>
</dbReference>
<dbReference type="PROSITE" id="PS50093">
    <property type="entry name" value="PKD"/>
    <property type="match status" value="1"/>
</dbReference>
<dbReference type="PROSITE" id="PS50022">
    <property type="entry name" value="FA58C_3"/>
    <property type="match status" value="1"/>
</dbReference>
<evidence type="ECO:0008006" key="5">
    <source>
        <dbReference type="Google" id="ProtNLM"/>
    </source>
</evidence>
<reference evidence="4" key="1">
    <citation type="journal article" date="2019" name="Int. J. Syst. Evol. Microbiol.">
        <title>The Global Catalogue of Microorganisms (GCM) 10K type strain sequencing project: providing services to taxonomists for standard genome sequencing and annotation.</title>
        <authorList>
            <consortium name="The Broad Institute Genomics Platform"/>
            <consortium name="The Broad Institute Genome Sequencing Center for Infectious Disease"/>
            <person name="Wu L."/>
            <person name="Ma J."/>
        </authorList>
    </citation>
    <scope>NUCLEOTIDE SEQUENCE [LARGE SCALE GENOMIC DNA]</scope>
    <source>
        <strain evidence="4">JCM 18200</strain>
    </source>
</reference>
<protein>
    <recommendedName>
        <fullName evidence="5">PKD domain-containing protein</fullName>
    </recommendedName>
</protein>
<proteinExistence type="predicted"/>
<dbReference type="SUPFAM" id="SSF49785">
    <property type="entry name" value="Galactose-binding domain-like"/>
    <property type="match status" value="1"/>
</dbReference>
<organism evidence="3 4">
    <name type="scientific">Olivibacter ginsenosidimutans</name>
    <dbReference type="NCBI Taxonomy" id="1176537"/>
    <lineage>
        <taxon>Bacteria</taxon>
        <taxon>Pseudomonadati</taxon>
        <taxon>Bacteroidota</taxon>
        <taxon>Sphingobacteriia</taxon>
        <taxon>Sphingobacteriales</taxon>
        <taxon>Sphingobacteriaceae</taxon>
        <taxon>Olivibacter</taxon>
    </lineage>
</organism>
<evidence type="ECO:0000313" key="4">
    <source>
        <dbReference type="Proteomes" id="UP001501411"/>
    </source>
</evidence>
<dbReference type="Gene3D" id="2.60.40.10">
    <property type="entry name" value="Immunoglobulins"/>
    <property type="match status" value="1"/>
</dbReference>
<dbReference type="SUPFAM" id="SSF49299">
    <property type="entry name" value="PKD domain"/>
    <property type="match status" value="1"/>
</dbReference>
<sequence length="347" mass="39193">MAIMKIKWNKLCMFGSLMAVLYVGCKDDKKEVPEPEEPKPTAAFTYKQVADDDPFTFAFTNQATNFNVVRWEFGDDSSSVETSPEHTFLKTGTFTVMMRAENGQQYWAQRENIIKINPDSLMEMDPHRKGNGTLDIGILTGVNLSEVKWYSGEVATGEPLSTERQINIPVEAGKFENYTLQGKTPKGSVLQITRLLTNLGLVRDATDNGVLSVSRDNDGGPDAGEGSKKLVDGDRNSKFLQFNYAGDLWFQLEFYDPVILGGYTFTSGNDAPERDPLDWRLEASTDGETWDVLDERTGEKFDSRNFTRTFIFENTKAYNLYRMYVTKLNGAGLFQMSEWRVLSLPQD</sequence>
<dbReference type="InterPro" id="IPR008979">
    <property type="entry name" value="Galactose-bd-like_sf"/>
</dbReference>
<name>A0ABP9CD00_9SPHI</name>
<dbReference type="InterPro" id="IPR000421">
    <property type="entry name" value="FA58C"/>
</dbReference>
<dbReference type="Proteomes" id="UP001501411">
    <property type="component" value="Unassembled WGS sequence"/>
</dbReference>
<evidence type="ECO:0000259" key="2">
    <source>
        <dbReference type="PROSITE" id="PS50093"/>
    </source>
</evidence>
<dbReference type="InterPro" id="IPR022409">
    <property type="entry name" value="PKD/Chitinase_dom"/>
</dbReference>
<keyword evidence="4" id="KW-1185">Reference proteome</keyword>
<evidence type="ECO:0000259" key="1">
    <source>
        <dbReference type="PROSITE" id="PS50022"/>
    </source>
</evidence>
<evidence type="ECO:0000313" key="3">
    <source>
        <dbReference type="EMBL" id="GAA4807258.1"/>
    </source>
</evidence>
<dbReference type="Pfam" id="PF18911">
    <property type="entry name" value="PKD_4"/>
    <property type="match status" value="1"/>
</dbReference>
<gene>
    <name evidence="3" type="ORF">GCM10023231_40560</name>
</gene>
<dbReference type="CDD" id="cd00146">
    <property type="entry name" value="PKD"/>
    <property type="match status" value="1"/>
</dbReference>
<dbReference type="SMART" id="SM00089">
    <property type="entry name" value="PKD"/>
    <property type="match status" value="1"/>
</dbReference>
<dbReference type="InterPro" id="IPR000601">
    <property type="entry name" value="PKD_dom"/>
</dbReference>
<dbReference type="InterPro" id="IPR035986">
    <property type="entry name" value="PKD_dom_sf"/>
</dbReference>
<dbReference type="EMBL" id="BAABIQ010000044">
    <property type="protein sequence ID" value="GAA4807258.1"/>
    <property type="molecule type" value="Genomic_DNA"/>
</dbReference>
<accession>A0ABP9CD00</accession>
<feature type="domain" description="PKD" evidence="2">
    <location>
        <begin position="70"/>
        <end position="102"/>
    </location>
</feature>